<dbReference type="InterPro" id="IPR019949">
    <property type="entry name" value="CmoO-like"/>
</dbReference>
<dbReference type="EMBL" id="JAROYP010000010">
    <property type="protein sequence ID" value="MDH5162667.1"/>
    <property type="molecule type" value="Genomic_DNA"/>
</dbReference>
<dbReference type="PANTHER" id="PTHR30137">
    <property type="entry name" value="LUCIFERASE-LIKE MONOOXYGENASE"/>
    <property type="match status" value="1"/>
</dbReference>
<dbReference type="GO" id="GO:0005829">
    <property type="term" value="C:cytosol"/>
    <property type="evidence" value="ECO:0007669"/>
    <property type="project" value="TreeGrafter"/>
</dbReference>
<dbReference type="Gene3D" id="3.20.20.30">
    <property type="entry name" value="Luciferase-like domain"/>
    <property type="match status" value="1"/>
</dbReference>
<gene>
    <name evidence="3" type="ORF">P5X88_17170</name>
</gene>
<name>A0AAW6T0S8_9BACI</name>
<sequence>MKLRIYRKKKEDESMVNQSKKLNEIRYSVLDLSPIVQGSTASQSLINTLDLAKHAEKWGFTRYWLAEHHNMPGIASSATSVVIGHVAAGTKHIRVGSGGIMLPNHAPLVIAEQFGTLESLFPGRIDLGLGRAPGTDQLTAHALRRDGRIDAEDFPQQVAELRAYFKPTGKMPVRAIPGEGLNIPIWLLGSSGFSAQLAGHLGLPFSFASHFSPENTLPALDLYRRSFQASEVLQEPNAMVGVNVIAADTVKEAELLATSMQQQFLNLIRNNPMPLLPPVDNFSELCSDYEKALLQQRIGASIIGDRKIVKEKLQHFLNDTQANEIIINAQIYDHEARLRSYEIVSEVMKDI</sequence>
<dbReference type="Pfam" id="PF00296">
    <property type="entry name" value="Bac_luciferase"/>
    <property type="match status" value="1"/>
</dbReference>
<evidence type="ECO:0000313" key="3">
    <source>
        <dbReference type="EMBL" id="MDH5162667.1"/>
    </source>
</evidence>
<evidence type="ECO:0000259" key="2">
    <source>
        <dbReference type="Pfam" id="PF00296"/>
    </source>
</evidence>
<dbReference type="SUPFAM" id="SSF51679">
    <property type="entry name" value="Bacterial luciferase-like"/>
    <property type="match status" value="1"/>
</dbReference>
<comment type="similarity">
    <text evidence="1">To bacterial alkanal monooxygenase alpha and beta chains.</text>
</comment>
<proteinExistence type="predicted"/>
<dbReference type="GO" id="GO:0016705">
    <property type="term" value="F:oxidoreductase activity, acting on paired donors, with incorporation or reduction of molecular oxygen"/>
    <property type="evidence" value="ECO:0007669"/>
    <property type="project" value="InterPro"/>
</dbReference>
<evidence type="ECO:0000256" key="1">
    <source>
        <dbReference type="ARBA" id="ARBA00007789"/>
    </source>
</evidence>
<dbReference type="Proteomes" id="UP001159179">
    <property type="component" value="Unassembled WGS sequence"/>
</dbReference>
<dbReference type="CDD" id="cd00347">
    <property type="entry name" value="Flavin_utilizing_monoxygenases"/>
    <property type="match status" value="1"/>
</dbReference>
<dbReference type="InterPro" id="IPR036661">
    <property type="entry name" value="Luciferase-like_sf"/>
</dbReference>
<dbReference type="InterPro" id="IPR011251">
    <property type="entry name" value="Luciferase-like_dom"/>
</dbReference>
<dbReference type="AlphaFoldDB" id="A0AAW6T0S8"/>
<dbReference type="PANTHER" id="PTHR30137:SF6">
    <property type="entry name" value="LUCIFERASE-LIKE MONOOXYGENASE"/>
    <property type="match status" value="1"/>
</dbReference>
<dbReference type="InterPro" id="IPR050766">
    <property type="entry name" value="Bact_Lucif_Oxidored"/>
</dbReference>
<protein>
    <submittedName>
        <fullName evidence="3">LLM class flavin-dependent oxidoreductase</fullName>
    </submittedName>
</protein>
<evidence type="ECO:0000313" key="4">
    <source>
        <dbReference type="Proteomes" id="UP001159179"/>
    </source>
</evidence>
<comment type="caution">
    <text evidence="3">The sequence shown here is derived from an EMBL/GenBank/DDBJ whole genome shotgun (WGS) entry which is preliminary data.</text>
</comment>
<dbReference type="NCBIfam" id="TIGR03558">
    <property type="entry name" value="oxido_grp_1"/>
    <property type="match status" value="1"/>
</dbReference>
<feature type="domain" description="Luciferase-like" evidence="2">
    <location>
        <begin position="31"/>
        <end position="261"/>
    </location>
</feature>
<dbReference type="FunFam" id="3.20.20.30:FF:000002">
    <property type="entry name" value="LLM class flavin-dependent oxidoreductase"/>
    <property type="match status" value="1"/>
</dbReference>
<organism evidence="3 4">
    <name type="scientific">Heyndrickxia oleronia</name>
    <dbReference type="NCBI Taxonomy" id="38875"/>
    <lineage>
        <taxon>Bacteria</taxon>
        <taxon>Bacillati</taxon>
        <taxon>Bacillota</taxon>
        <taxon>Bacilli</taxon>
        <taxon>Bacillales</taxon>
        <taxon>Bacillaceae</taxon>
        <taxon>Heyndrickxia</taxon>
    </lineage>
</organism>
<accession>A0AAW6T0S8</accession>
<reference evidence="3" key="1">
    <citation type="submission" date="2023-03" db="EMBL/GenBank/DDBJ databases">
        <title>Bacterial isolates from washroom surfaces on a university campus.</title>
        <authorList>
            <person name="Holman D.B."/>
            <person name="Gzyl K.E."/>
            <person name="Taheri A.E."/>
        </authorList>
    </citation>
    <scope>NUCLEOTIDE SEQUENCE</scope>
    <source>
        <strain evidence="3">RD03</strain>
    </source>
</reference>